<dbReference type="OMA" id="KMRKRAP"/>
<reference evidence="9 10" key="1">
    <citation type="journal article" date="2014" name="Nat. Commun.">
        <title>Klebsormidium flaccidum genome reveals primary factors for plant terrestrial adaptation.</title>
        <authorList>
            <person name="Hori K."/>
            <person name="Maruyama F."/>
            <person name="Fujisawa T."/>
            <person name="Togashi T."/>
            <person name="Yamamoto N."/>
            <person name="Seo M."/>
            <person name="Sato S."/>
            <person name="Yamada T."/>
            <person name="Mori H."/>
            <person name="Tajima N."/>
            <person name="Moriyama T."/>
            <person name="Ikeuchi M."/>
            <person name="Watanabe M."/>
            <person name="Wada H."/>
            <person name="Kobayashi K."/>
            <person name="Saito M."/>
            <person name="Masuda T."/>
            <person name="Sasaki-Sekimoto Y."/>
            <person name="Mashiguchi K."/>
            <person name="Awai K."/>
            <person name="Shimojima M."/>
            <person name="Masuda S."/>
            <person name="Iwai M."/>
            <person name="Nobusawa T."/>
            <person name="Narise T."/>
            <person name="Kondo S."/>
            <person name="Saito H."/>
            <person name="Sato R."/>
            <person name="Murakawa M."/>
            <person name="Ihara Y."/>
            <person name="Oshima-Yamada Y."/>
            <person name="Ohtaka K."/>
            <person name="Satoh M."/>
            <person name="Sonobe K."/>
            <person name="Ishii M."/>
            <person name="Ohtani R."/>
            <person name="Kanamori-Sato M."/>
            <person name="Honoki R."/>
            <person name="Miyazaki D."/>
            <person name="Mochizuki H."/>
            <person name="Umetsu J."/>
            <person name="Higashi K."/>
            <person name="Shibata D."/>
            <person name="Kamiya Y."/>
            <person name="Sato N."/>
            <person name="Nakamura Y."/>
            <person name="Tabata S."/>
            <person name="Ida S."/>
            <person name="Kurokawa K."/>
            <person name="Ohta H."/>
        </authorList>
    </citation>
    <scope>NUCLEOTIDE SEQUENCE [LARGE SCALE GENOMIC DNA]</scope>
    <source>
        <strain evidence="9 10">NIES-2285</strain>
    </source>
</reference>
<keyword evidence="6 9" id="KW-0378">Hydrolase</keyword>
<dbReference type="SFLD" id="SFLDS00003">
    <property type="entry name" value="Haloacid_Dehalogenase"/>
    <property type="match status" value="1"/>
</dbReference>
<protein>
    <submittedName>
        <fullName evidence="9">Haloacid dehalogenase-like hydrolase (HAD) family protein</fullName>
    </submittedName>
</protein>
<dbReference type="GO" id="GO:0046872">
    <property type="term" value="F:metal ion binding"/>
    <property type="evidence" value="ECO:0007669"/>
    <property type="project" value="UniProtKB-KW"/>
</dbReference>
<dbReference type="STRING" id="105231.A0A0U9HRG5"/>
<dbReference type="PANTHER" id="PTHR46986:SF1">
    <property type="entry name" value="ENDORIBONUCLEASE YBEY, CHLOROPLASTIC"/>
    <property type="match status" value="1"/>
</dbReference>
<evidence type="ECO:0000256" key="6">
    <source>
        <dbReference type="ARBA" id="ARBA00022801"/>
    </source>
</evidence>
<gene>
    <name evidence="9" type="ORF">KFL_001130200</name>
</gene>
<evidence type="ECO:0000256" key="3">
    <source>
        <dbReference type="ARBA" id="ARBA00022722"/>
    </source>
</evidence>
<dbReference type="Proteomes" id="UP000054558">
    <property type="component" value="Unassembled WGS sequence"/>
</dbReference>
<evidence type="ECO:0000256" key="1">
    <source>
        <dbReference type="ARBA" id="ARBA00001947"/>
    </source>
</evidence>
<evidence type="ECO:0000313" key="9">
    <source>
        <dbReference type="EMBL" id="GAQ82502.1"/>
    </source>
</evidence>
<accession>A0A0U9HRG5</accession>
<dbReference type="EMBL" id="DF237062">
    <property type="protein sequence ID" value="GAQ82502.1"/>
    <property type="molecule type" value="Genomic_DNA"/>
</dbReference>
<dbReference type="SUPFAM" id="SSF56784">
    <property type="entry name" value="HAD-like"/>
    <property type="match status" value="1"/>
</dbReference>
<dbReference type="Gene3D" id="3.30.1240.10">
    <property type="match status" value="1"/>
</dbReference>
<dbReference type="Gene3D" id="3.40.50.1000">
    <property type="entry name" value="HAD superfamily/HAD-like"/>
    <property type="match status" value="1"/>
</dbReference>
<sequence>MAATAPPSAMLRESLQLLGRAARTVRVPGGELERTLLRMASRAAPALQRLPTIPVTDTKAGAGILDPLRNLSPVSFQHKTMLQNAGIPHSKTQPTARFQSGAASCPSCRSLQTFSAHHRAFHSSPSYGARHKAGAGSQPAPLDFNRTAKRLSRGGQVTTSAVAGSASALDVNIQATVLVEETVDIDDELDAIMEDLETSTPLLVQEALSNIDATEFEGVENLWLSVLLCTDNHIQSSNKKWRGEDKPTDVLSFPQEWIEGIPEVLLGDVVISLDTARRQAAERGHSLLDELRILLVHGLLHLLDYDHEASAEEEVAMAAEEQRILEAMGWTGKGLIEAMSAAPSTPEPRDRPAETSAPSSPTRAENGLRPGRAREYLDIKVLFLDMDGTLLNSATRLSKKTADACRAALARGVKLCIATGKARPAAIDACSVQGLSGPGGVVSTSSPGVFLQGLNVYGEEGVIVHSQVLEEAIIREAFAFSVENRIALAGFSGDRCVTLFEHPLIDKLHTTYYEPKAEIFPSVDALLASAPINKLLFYDTPATIHPMRSLWEERVFGKANITQAVPEMLEILPFGASKGDGVRRLMAHLEVSRDQVMAVGDGENDLEMLQIAGLGVAMANGAPVTLEAAHAHVGSNDEDGVAEAIERFILSQ</sequence>
<dbReference type="HAMAP" id="MF_00009">
    <property type="entry name" value="Endoribonucl_YbeY"/>
    <property type="match status" value="1"/>
</dbReference>
<dbReference type="GO" id="GO:0006364">
    <property type="term" value="P:rRNA processing"/>
    <property type="evidence" value="ECO:0007669"/>
    <property type="project" value="InterPro"/>
</dbReference>
<dbReference type="InterPro" id="IPR002036">
    <property type="entry name" value="YbeY"/>
</dbReference>
<dbReference type="InterPro" id="IPR023214">
    <property type="entry name" value="HAD_sf"/>
</dbReference>
<dbReference type="Pfam" id="PF08282">
    <property type="entry name" value="Hydrolase_3"/>
    <property type="match status" value="1"/>
</dbReference>
<evidence type="ECO:0000256" key="4">
    <source>
        <dbReference type="ARBA" id="ARBA00022723"/>
    </source>
</evidence>
<evidence type="ECO:0000256" key="7">
    <source>
        <dbReference type="ARBA" id="ARBA00022833"/>
    </source>
</evidence>
<feature type="region of interest" description="Disordered" evidence="8">
    <location>
        <begin position="122"/>
        <end position="141"/>
    </location>
</feature>
<dbReference type="SFLD" id="SFLDG01140">
    <property type="entry name" value="C2.B:_Phosphomannomutase_and_P"/>
    <property type="match status" value="1"/>
</dbReference>
<keyword evidence="10" id="KW-1185">Reference proteome</keyword>
<comment type="cofactor">
    <cofactor evidence="1">
        <name>Zn(2+)</name>
        <dbReference type="ChEBI" id="CHEBI:29105"/>
    </cofactor>
</comment>
<proteinExistence type="inferred from homology"/>
<dbReference type="GO" id="GO:0004222">
    <property type="term" value="F:metalloendopeptidase activity"/>
    <property type="evidence" value="ECO:0007669"/>
    <property type="project" value="InterPro"/>
</dbReference>
<dbReference type="AlphaFoldDB" id="A0A0U9HRG5"/>
<dbReference type="NCBIfam" id="TIGR00043">
    <property type="entry name" value="rRNA maturation RNase YbeY"/>
    <property type="match status" value="1"/>
</dbReference>
<dbReference type="InterPro" id="IPR000150">
    <property type="entry name" value="Cof"/>
</dbReference>
<dbReference type="OrthoDB" id="27226at2759"/>
<evidence type="ECO:0000256" key="8">
    <source>
        <dbReference type="SAM" id="MobiDB-lite"/>
    </source>
</evidence>
<dbReference type="PANTHER" id="PTHR46986">
    <property type="entry name" value="ENDORIBONUCLEASE YBEY, CHLOROPLASTIC"/>
    <property type="match status" value="1"/>
</dbReference>
<evidence type="ECO:0000256" key="2">
    <source>
        <dbReference type="ARBA" id="ARBA00010875"/>
    </source>
</evidence>
<keyword evidence="4" id="KW-0479">Metal-binding</keyword>
<dbReference type="InterPro" id="IPR006379">
    <property type="entry name" value="HAD-SF_hydro_IIB"/>
</dbReference>
<dbReference type="GO" id="GO:0004521">
    <property type="term" value="F:RNA endonuclease activity"/>
    <property type="evidence" value="ECO:0000318"/>
    <property type="project" value="GO_Central"/>
</dbReference>
<dbReference type="Pfam" id="PF02130">
    <property type="entry name" value="YbeY"/>
    <property type="match status" value="1"/>
</dbReference>
<keyword evidence="3" id="KW-0540">Nuclease</keyword>
<organism evidence="9 10">
    <name type="scientific">Klebsormidium nitens</name>
    <name type="common">Green alga</name>
    <name type="synonym">Ulothrix nitens</name>
    <dbReference type="NCBI Taxonomy" id="105231"/>
    <lineage>
        <taxon>Eukaryota</taxon>
        <taxon>Viridiplantae</taxon>
        <taxon>Streptophyta</taxon>
        <taxon>Klebsormidiophyceae</taxon>
        <taxon>Klebsormidiales</taxon>
        <taxon>Klebsormidiaceae</taxon>
        <taxon>Klebsormidium</taxon>
    </lineage>
</organism>
<dbReference type="Gene3D" id="3.40.390.30">
    <property type="entry name" value="Metalloproteases ('zincins'), catalytic domain"/>
    <property type="match status" value="1"/>
</dbReference>
<evidence type="ECO:0000313" key="10">
    <source>
        <dbReference type="Proteomes" id="UP000054558"/>
    </source>
</evidence>
<comment type="similarity">
    <text evidence="2">Belongs to the endoribonuclease YbeY family.</text>
</comment>
<evidence type="ECO:0000256" key="5">
    <source>
        <dbReference type="ARBA" id="ARBA00022759"/>
    </source>
</evidence>
<dbReference type="NCBIfam" id="TIGR00099">
    <property type="entry name" value="Cof-subfamily"/>
    <property type="match status" value="1"/>
</dbReference>
<feature type="region of interest" description="Disordered" evidence="8">
    <location>
        <begin position="340"/>
        <end position="369"/>
    </location>
</feature>
<dbReference type="NCBIfam" id="TIGR01484">
    <property type="entry name" value="HAD-SF-IIB"/>
    <property type="match status" value="1"/>
</dbReference>
<dbReference type="PROSITE" id="PS01229">
    <property type="entry name" value="COF_2"/>
    <property type="match status" value="1"/>
</dbReference>
<name>A0A0U9HRG5_KLENI</name>
<keyword evidence="7" id="KW-0862">Zinc</keyword>
<dbReference type="SUPFAM" id="SSF55486">
    <property type="entry name" value="Metalloproteases ('zincins'), catalytic domain"/>
    <property type="match status" value="1"/>
</dbReference>
<dbReference type="InterPro" id="IPR036412">
    <property type="entry name" value="HAD-like_sf"/>
</dbReference>
<keyword evidence="5" id="KW-0255">Endonuclease</keyword>
<dbReference type="InterPro" id="IPR023091">
    <property type="entry name" value="MetalPrtase_cat_dom_sf_prd"/>
</dbReference>